<dbReference type="PANTHER" id="PTHR11346">
    <property type="entry name" value="GALECTIN"/>
    <property type="match status" value="1"/>
</dbReference>
<dbReference type="InterPro" id="IPR013320">
    <property type="entry name" value="ConA-like_dom_sf"/>
</dbReference>
<feature type="domain" description="Galectin" evidence="20">
    <location>
        <begin position="2"/>
        <end position="134"/>
    </location>
</feature>
<dbReference type="GO" id="GO:0019863">
    <property type="term" value="F:IgE binding"/>
    <property type="evidence" value="ECO:0007669"/>
    <property type="project" value="UniProtKB-KW"/>
</dbReference>
<evidence type="ECO:0000256" key="17">
    <source>
        <dbReference type="ARBA" id="ARBA00023187"/>
    </source>
</evidence>
<evidence type="ECO:0000256" key="15">
    <source>
        <dbReference type="ARBA" id="ARBA00022990"/>
    </source>
</evidence>
<evidence type="ECO:0000256" key="19">
    <source>
        <dbReference type="RuleBase" id="RU102079"/>
    </source>
</evidence>
<evidence type="ECO:0000256" key="3">
    <source>
        <dbReference type="ARBA" id="ARBA00004613"/>
    </source>
</evidence>
<dbReference type="GO" id="GO:0008380">
    <property type="term" value="P:RNA splicing"/>
    <property type="evidence" value="ECO:0007669"/>
    <property type="project" value="UniProtKB-KW"/>
</dbReference>
<evidence type="ECO:0000256" key="2">
    <source>
        <dbReference type="ARBA" id="ARBA00004496"/>
    </source>
</evidence>
<evidence type="ECO:0000256" key="1">
    <source>
        <dbReference type="ARBA" id="ARBA00004123"/>
    </source>
</evidence>
<keyword evidence="18" id="KW-0539">Nucleus</keyword>
<evidence type="ECO:0000256" key="13">
    <source>
        <dbReference type="ARBA" id="ARBA00022859"/>
    </source>
</evidence>
<evidence type="ECO:0000256" key="4">
    <source>
        <dbReference type="ARBA" id="ARBA00022490"/>
    </source>
</evidence>
<protein>
    <recommendedName>
        <fullName evidence="19">Galectin</fullName>
    </recommendedName>
</protein>
<dbReference type="Pfam" id="PF00337">
    <property type="entry name" value="Gal-bind_lectin"/>
    <property type="match status" value="2"/>
</dbReference>
<dbReference type="Ensembl" id="ENSACAT00000055951.1">
    <property type="protein sequence ID" value="ENSACAP00000026087.1"/>
    <property type="gene ID" value="ENSACAG00000008176.4"/>
</dbReference>
<keyword evidence="13" id="KW-0391">Immunity</keyword>
<keyword evidence="6" id="KW-0597">Phosphoprotein</keyword>
<evidence type="ECO:0000256" key="16">
    <source>
        <dbReference type="ARBA" id="ARBA00023157"/>
    </source>
</evidence>
<accession>A0A803SSZ7</accession>
<evidence type="ECO:0000256" key="7">
    <source>
        <dbReference type="ARBA" id="ARBA00022588"/>
    </source>
</evidence>
<dbReference type="PROSITE" id="PS51304">
    <property type="entry name" value="GALECTIN"/>
    <property type="match status" value="2"/>
</dbReference>
<dbReference type="GO" id="GO:0030154">
    <property type="term" value="P:cell differentiation"/>
    <property type="evidence" value="ECO:0007669"/>
    <property type="project" value="UniProtKB-KW"/>
</dbReference>
<dbReference type="SMART" id="SM00908">
    <property type="entry name" value="Gal-bind_lectin"/>
    <property type="match status" value="2"/>
</dbReference>
<evidence type="ECO:0000256" key="5">
    <source>
        <dbReference type="ARBA" id="ARBA00022525"/>
    </source>
</evidence>
<dbReference type="Proteomes" id="UP000001646">
    <property type="component" value="Unplaced"/>
</dbReference>
<dbReference type="Bgee" id="ENSACAG00000008176">
    <property type="expression patterns" value="Expressed in liver and 9 other cell types or tissues"/>
</dbReference>
<evidence type="ECO:0000259" key="20">
    <source>
        <dbReference type="PROSITE" id="PS51304"/>
    </source>
</evidence>
<comment type="subcellular location">
    <subcellularLocation>
        <location evidence="2">Cytoplasm</location>
    </subcellularLocation>
    <subcellularLocation>
        <location evidence="1">Nucleus</location>
    </subcellularLocation>
    <subcellularLocation>
        <location evidence="3">Secreted</location>
    </subcellularLocation>
</comment>
<dbReference type="CDD" id="cd00070">
    <property type="entry name" value="GLECT"/>
    <property type="match status" value="1"/>
</dbReference>
<dbReference type="SMART" id="SM00276">
    <property type="entry name" value="GLECT"/>
    <property type="match status" value="1"/>
</dbReference>
<reference evidence="21" key="3">
    <citation type="submission" date="2025-09" db="UniProtKB">
        <authorList>
            <consortium name="Ensembl"/>
        </authorList>
    </citation>
    <scope>IDENTIFICATION</scope>
</reference>
<dbReference type="InterPro" id="IPR001079">
    <property type="entry name" value="Galectin_CRD"/>
</dbReference>
<keyword evidence="14" id="KW-0389">IgE-binding protein</keyword>
<dbReference type="GO" id="GO:0045087">
    <property type="term" value="P:innate immune response"/>
    <property type="evidence" value="ECO:0007669"/>
    <property type="project" value="UniProtKB-KW"/>
</dbReference>
<keyword evidence="9" id="KW-0747">Spliceosome</keyword>
<keyword evidence="17" id="KW-0508">mRNA splicing</keyword>
<keyword evidence="4" id="KW-0963">Cytoplasm</keyword>
<dbReference type="GO" id="GO:0005576">
    <property type="term" value="C:extracellular region"/>
    <property type="evidence" value="ECO:0007669"/>
    <property type="project" value="UniProtKB-SubCell"/>
</dbReference>
<dbReference type="GO" id="GO:0006397">
    <property type="term" value="P:mRNA processing"/>
    <property type="evidence" value="ECO:0007669"/>
    <property type="project" value="UniProtKB-KW"/>
</dbReference>
<dbReference type="AlphaFoldDB" id="A0A803SSZ7"/>
<keyword evidence="5" id="KW-0964">Secreted</keyword>
<keyword evidence="7" id="KW-0399">Innate immunity</keyword>
<evidence type="ECO:0000313" key="22">
    <source>
        <dbReference type="Proteomes" id="UP000001646"/>
    </source>
</evidence>
<proteinExistence type="predicted"/>
<evidence type="ECO:0000256" key="9">
    <source>
        <dbReference type="ARBA" id="ARBA00022728"/>
    </source>
</evidence>
<evidence type="ECO:0000256" key="18">
    <source>
        <dbReference type="ARBA" id="ARBA00023242"/>
    </source>
</evidence>
<reference evidence="21" key="1">
    <citation type="submission" date="2009-12" db="EMBL/GenBank/DDBJ databases">
        <title>The Genome Sequence of Anolis carolinensis (Green Anole Lizard).</title>
        <authorList>
            <consortium name="The Genome Sequencing Platform"/>
            <person name="Di Palma F."/>
            <person name="Alfoldi J."/>
            <person name="Heiman D."/>
            <person name="Young S."/>
            <person name="Grabherr M."/>
            <person name="Johnson J."/>
            <person name="Lander E.S."/>
            <person name="Lindblad-Toh K."/>
        </authorList>
    </citation>
    <scope>NUCLEOTIDE SEQUENCE [LARGE SCALE GENOMIC DNA]</scope>
    <source>
        <strain evidence="21">JBL SC #1</strain>
    </source>
</reference>
<evidence type="ECO:0000256" key="8">
    <source>
        <dbReference type="ARBA" id="ARBA00022664"/>
    </source>
</evidence>
<evidence type="ECO:0000313" key="21">
    <source>
        <dbReference type="Ensembl" id="ENSACAP00000026087.1"/>
    </source>
</evidence>
<evidence type="ECO:0000256" key="10">
    <source>
        <dbReference type="ARBA" id="ARBA00022734"/>
    </source>
</evidence>
<keyword evidence="10 19" id="KW-0430">Lectin</keyword>
<sequence>MRAMRELGPFTLFQRQCIFSSSFYCRFQIDFQCGSAPSPRPDVAFHFNARFDESCMVGNSFERGNWQHEQRKQDMPFRKGHPFEIRFLVTNGSFKVAVDGRHVFEFIHRIPLYRVEAISNGIVRNSKINECWGQRIAIWARGMPFSRGQPFTVSRRPLSYLGLLCAKFGPDPSWVEVTVSLVVGELQLDVGELQLPQIKMNFPQRPPEFFAGERQIIMIPPLLFFLQMCILCETRGFKVAVNGHHLFDYSYRIPNLPQINQLEVEGDVTLTSIS</sequence>
<dbReference type="GO" id="GO:0005737">
    <property type="term" value="C:cytoplasm"/>
    <property type="evidence" value="ECO:0007669"/>
    <property type="project" value="UniProtKB-SubCell"/>
</dbReference>
<name>A0A803SSZ7_ANOCA</name>
<dbReference type="GO" id="GO:0030246">
    <property type="term" value="F:carbohydrate binding"/>
    <property type="evidence" value="ECO:0007669"/>
    <property type="project" value="UniProtKB-UniRule"/>
</dbReference>
<dbReference type="GeneTree" id="ENSGT00940000155727"/>
<evidence type="ECO:0000256" key="11">
    <source>
        <dbReference type="ARBA" id="ARBA00022737"/>
    </source>
</evidence>
<keyword evidence="8" id="KW-0507">mRNA processing</keyword>
<keyword evidence="12" id="KW-0221">Differentiation</keyword>
<feature type="domain" description="Galectin" evidence="20">
    <location>
        <begin position="227"/>
        <end position="274"/>
    </location>
</feature>
<dbReference type="GO" id="GO:0005681">
    <property type="term" value="C:spliceosomal complex"/>
    <property type="evidence" value="ECO:0007669"/>
    <property type="project" value="UniProtKB-KW"/>
</dbReference>
<dbReference type="InterPro" id="IPR044156">
    <property type="entry name" value="Galectin-like"/>
</dbReference>
<dbReference type="PANTHER" id="PTHR11346:SF26">
    <property type="entry name" value="GALECTIN-3"/>
    <property type="match status" value="1"/>
</dbReference>
<dbReference type="SUPFAM" id="SSF49899">
    <property type="entry name" value="Concanavalin A-like lectins/glucanases"/>
    <property type="match status" value="2"/>
</dbReference>
<dbReference type="Gene3D" id="2.60.120.200">
    <property type="match status" value="2"/>
</dbReference>
<reference evidence="21" key="2">
    <citation type="submission" date="2025-08" db="UniProtKB">
        <authorList>
            <consortium name="Ensembl"/>
        </authorList>
    </citation>
    <scope>IDENTIFICATION</scope>
</reference>
<organism evidence="21 22">
    <name type="scientific">Anolis carolinensis</name>
    <name type="common">Green anole</name>
    <name type="synonym">American chameleon</name>
    <dbReference type="NCBI Taxonomy" id="28377"/>
    <lineage>
        <taxon>Eukaryota</taxon>
        <taxon>Metazoa</taxon>
        <taxon>Chordata</taxon>
        <taxon>Craniata</taxon>
        <taxon>Vertebrata</taxon>
        <taxon>Euteleostomi</taxon>
        <taxon>Lepidosauria</taxon>
        <taxon>Squamata</taxon>
        <taxon>Bifurcata</taxon>
        <taxon>Unidentata</taxon>
        <taxon>Episquamata</taxon>
        <taxon>Toxicofera</taxon>
        <taxon>Iguania</taxon>
        <taxon>Dactyloidae</taxon>
        <taxon>Anolis</taxon>
    </lineage>
</organism>
<keyword evidence="16" id="KW-1015">Disulfide bond</keyword>
<keyword evidence="11" id="KW-0677">Repeat</keyword>
<evidence type="ECO:0000256" key="14">
    <source>
        <dbReference type="ARBA" id="ARBA00022972"/>
    </source>
</evidence>
<evidence type="ECO:0000256" key="6">
    <source>
        <dbReference type="ARBA" id="ARBA00022553"/>
    </source>
</evidence>
<keyword evidence="22" id="KW-1185">Reference proteome</keyword>
<keyword evidence="15" id="KW-0007">Acetylation</keyword>
<evidence type="ECO:0000256" key="12">
    <source>
        <dbReference type="ARBA" id="ARBA00022782"/>
    </source>
</evidence>